<reference evidence="7 8" key="1">
    <citation type="submission" date="2020-06" db="EMBL/GenBank/DDBJ databases">
        <title>Draft genome of Uliginosibacterium sp. IMCC34675.</title>
        <authorList>
            <person name="Song J."/>
        </authorList>
    </citation>
    <scope>NUCLEOTIDE SEQUENCE [LARGE SCALE GENOMIC DNA]</scope>
    <source>
        <strain evidence="7 8">IMCC34675</strain>
    </source>
</reference>
<protein>
    <submittedName>
        <fullName evidence="7">MAPEG family protein</fullName>
    </submittedName>
</protein>
<accession>A0ABX2IMA4</accession>
<dbReference type="Pfam" id="PF01124">
    <property type="entry name" value="MAPEG"/>
    <property type="match status" value="1"/>
</dbReference>
<keyword evidence="6" id="KW-0732">Signal</keyword>
<keyword evidence="3 5" id="KW-1133">Transmembrane helix</keyword>
<dbReference type="PANTHER" id="PTHR35371:SF1">
    <property type="entry name" value="BLR7753 PROTEIN"/>
    <property type="match status" value="1"/>
</dbReference>
<dbReference type="SUPFAM" id="SSF161084">
    <property type="entry name" value="MAPEG domain-like"/>
    <property type="match status" value="1"/>
</dbReference>
<dbReference type="InterPro" id="IPR001129">
    <property type="entry name" value="Membr-assoc_MAPEG"/>
</dbReference>
<dbReference type="EMBL" id="JABCSC020000002">
    <property type="protein sequence ID" value="NSL55260.1"/>
    <property type="molecule type" value="Genomic_DNA"/>
</dbReference>
<dbReference type="Gene3D" id="1.20.120.550">
    <property type="entry name" value="Membrane associated eicosanoid/glutathione metabolism-like domain"/>
    <property type="match status" value="1"/>
</dbReference>
<evidence type="ECO:0000313" key="7">
    <source>
        <dbReference type="EMBL" id="NSL55260.1"/>
    </source>
</evidence>
<keyword evidence="2 5" id="KW-0812">Transmembrane</keyword>
<dbReference type="Proteomes" id="UP000778523">
    <property type="component" value="Unassembled WGS sequence"/>
</dbReference>
<evidence type="ECO:0000256" key="2">
    <source>
        <dbReference type="ARBA" id="ARBA00022692"/>
    </source>
</evidence>
<dbReference type="PANTHER" id="PTHR35371">
    <property type="entry name" value="INNER MEMBRANE PROTEIN"/>
    <property type="match status" value="1"/>
</dbReference>
<comment type="caution">
    <text evidence="7">The sequence shown here is derived from an EMBL/GenBank/DDBJ whole genome shotgun (WGS) entry which is preliminary data.</text>
</comment>
<evidence type="ECO:0000313" key="8">
    <source>
        <dbReference type="Proteomes" id="UP000778523"/>
    </source>
</evidence>
<gene>
    <name evidence="7" type="ORF">HJ583_009520</name>
</gene>
<organism evidence="7 8">
    <name type="scientific">Uliginosibacterium aquaticum</name>
    <dbReference type="NCBI Taxonomy" id="2731212"/>
    <lineage>
        <taxon>Bacteria</taxon>
        <taxon>Pseudomonadati</taxon>
        <taxon>Pseudomonadota</taxon>
        <taxon>Betaproteobacteria</taxon>
        <taxon>Rhodocyclales</taxon>
        <taxon>Zoogloeaceae</taxon>
        <taxon>Uliginosibacterium</taxon>
    </lineage>
</organism>
<proteinExistence type="predicted"/>
<feature type="transmembrane region" description="Helical" evidence="5">
    <location>
        <begin position="63"/>
        <end position="87"/>
    </location>
</feature>
<evidence type="ECO:0000256" key="4">
    <source>
        <dbReference type="ARBA" id="ARBA00023136"/>
    </source>
</evidence>
<sequence>MNVAYLCILIAALLPILLAGAAKAGGRKLGVSYDNAAPRASLSQLSGWPQRANWAQQNSWEAFPVFAAAVLMALQAGLDAHMVGLWASAFVFARCAYSVCYLLDLAVARSLCWMAGLFICMRLMMAAI</sequence>
<evidence type="ECO:0000256" key="6">
    <source>
        <dbReference type="SAM" id="SignalP"/>
    </source>
</evidence>
<comment type="subcellular location">
    <subcellularLocation>
        <location evidence="1">Membrane</location>
    </subcellularLocation>
</comment>
<keyword evidence="4 5" id="KW-0472">Membrane</keyword>
<evidence type="ECO:0000256" key="3">
    <source>
        <dbReference type="ARBA" id="ARBA00022989"/>
    </source>
</evidence>
<dbReference type="RefSeq" id="WP_170021695.1">
    <property type="nucleotide sequence ID" value="NZ_JABCSC020000002.1"/>
</dbReference>
<feature type="chain" id="PRO_5045736144" evidence="6">
    <location>
        <begin position="25"/>
        <end position="128"/>
    </location>
</feature>
<feature type="transmembrane region" description="Helical" evidence="5">
    <location>
        <begin position="99"/>
        <end position="125"/>
    </location>
</feature>
<keyword evidence="8" id="KW-1185">Reference proteome</keyword>
<evidence type="ECO:0000256" key="5">
    <source>
        <dbReference type="SAM" id="Phobius"/>
    </source>
</evidence>
<name>A0ABX2IMA4_9RHOO</name>
<feature type="signal peptide" evidence="6">
    <location>
        <begin position="1"/>
        <end position="24"/>
    </location>
</feature>
<dbReference type="InterPro" id="IPR023352">
    <property type="entry name" value="MAPEG-like_dom_sf"/>
</dbReference>
<evidence type="ECO:0000256" key="1">
    <source>
        <dbReference type="ARBA" id="ARBA00004370"/>
    </source>
</evidence>